<keyword evidence="3" id="KW-1185">Reference proteome</keyword>
<dbReference type="Pfam" id="PF07484">
    <property type="entry name" value="Collar"/>
    <property type="match status" value="1"/>
</dbReference>
<dbReference type="EMBL" id="CP117167">
    <property type="protein sequence ID" value="WCT14068.1"/>
    <property type="molecule type" value="Genomic_DNA"/>
</dbReference>
<dbReference type="InterPro" id="IPR037053">
    <property type="entry name" value="Phage_tail_collar_dom_sf"/>
</dbReference>
<evidence type="ECO:0000313" key="3">
    <source>
        <dbReference type="Proteomes" id="UP001216139"/>
    </source>
</evidence>
<dbReference type="Proteomes" id="UP001216139">
    <property type="component" value="Chromosome"/>
</dbReference>
<dbReference type="InterPro" id="IPR011083">
    <property type="entry name" value="Phage_tail_collar_dom"/>
</dbReference>
<gene>
    <name evidence="2" type="ORF">PQO05_08985</name>
</gene>
<feature type="domain" description="Phage tail collar" evidence="1">
    <location>
        <begin position="6"/>
        <end position="62"/>
    </location>
</feature>
<dbReference type="Gene3D" id="3.90.1340.10">
    <property type="entry name" value="Phage tail collar domain"/>
    <property type="match status" value="1"/>
</dbReference>
<sequence length="183" mass="19160">MTPYVGEIRAFAGNFAPANWHICDGSLMSIASNEVLFTLLGTTYGGDGVQTFGLPDLRGRIIVNQGRARSGTNYPLGMPGGAETVTLTTTTMPGHSHAVNVSTQAGTTTSPANNFFAAPTDPTATNPQTVSFYMPANAPGFTVHTLAAGELTPSGGSQPHENRMPYLTISYIISLYGVFPSSN</sequence>
<name>A0ABY7TCY0_9SPHI</name>
<evidence type="ECO:0000313" key="2">
    <source>
        <dbReference type="EMBL" id="WCT14068.1"/>
    </source>
</evidence>
<evidence type="ECO:0000259" key="1">
    <source>
        <dbReference type="Pfam" id="PF07484"/>
    </source>
</evidence>
<reference evidence="2 3" key="1">
    <citation type="submission" date="2023-02" db="EMBL/GenBank/DDBJ databases">
        <title>Genome sequence of Mucilaginibacter jinjuensis strain KACC 16571.</title>
        <authorList>
            <person name="Kim S."/>
            <person name="Heo J."/>
            <person name="Kwon S.-W."/>
        </authorList>
    </citation>
    <scope>NUCLEOTIDE SEQUENCE [LARGE SCALE GENOMIC DNA]</scope>
    <source>
        <strain evidence="2 3">KACC 16571</strain>
    </source>
</reference>
<dbReference type="RefSeq" id="WP_273632371.1">
    <property type="nucleotide sequence ID" value="NZ_CP117167.1"/>
</dbReference>
<accession>A0ABY7TCY0</accession>
<proteinExistence type="predicted"/>
<organism evidence="2 3">
    <name type="scientific">Mucilaginibacter jinjuensis</name>
    <dbReference type="NCBI Taxonomy" id="1176721"/>
    <lineage>
        <taxon>Bacteria</taxon>
        <taxon>Pseudomonadati</taxon>
        <taxon>Bacteroidota</taxon>
        <taxon>Sphingobacteriia</taxon>
        <taxon>Sphingobacteriales</taxon>
        <taxon>Sphingobacteriaceae</taxon>
        <taxon>Mucilaginibacter</taxon>
    </lineage>
</organism>
<protein>
    <submittedName>
        <fullName evidence="2">Tail fiber protein</fullName>
    </submittedName>
</protein>
<dbReference type="SUPFAM" id="SSF88874">
    <property type="entry name" value="Receptor-binding domain of short tail fibre protein gp12"/>
    <property type="match status" value="1"/>
</dbReference>